<organism evidence="3 4">
    <name type="scientific">Lasallia pustulata</name>
    <dbReference type="NCBI Taxonomy" id="136370"/>
    <lineage>
        <taxon>Eukaryota</taxon>
        <taxon>Fungi</taxon>
        <taxon>Dikarya</taxon>
        <taxon>Ascomycota</taxon>
        <taxon>Pezizomycotina</taxon>
        <taxon>Lecanoromycetes</taxon>
        <taxon>OSLEUM clade</taxon>
        <taxon>Umbilicariomycetidae</taxon>
        <taxon>Umbilicariales</taxon>
        <taxon>Umbilicariaceae</taxon>
        <taxon>Lasallia</taxon>
    </lineage>
</organism>
<evidence type="ECO:0000313" key="4">
    <source>
        <dbReference type="Proteomes" id="UP000192927"/>
    </source>
</evidence>
<dbReference type="PANTHER" id="PTHR21032">
    <property type="entry name" value="G PATCH DOMAIN-CONTAINING PROTEIN 11"/>
    <property type="match status" value="1"/>
</dbReference>
<dbReference type="InterPro" id="IPR025239">
    <property type="entry name" value="DUF4187"/>
</dbReference>
<feature type="compositionally biased region" description="Basic and acidic residues" evidence="1">
    <location>
        <begin position="193"/>
        <end position="212"/>
    </location>
</feature>
<dbReference type="AlphaFoldDB" id="A0A1W5D412"/>
<feature type="region of interest" description="Disordered" evidence="1">
    <location>
        <begin position="28"/>
        <end position="68"/>
    </location>
</feature>
<dbReference type="Pfam" id="PF01585">
    <property type="entry name" value="G-patch"/>
    <property type="match status" value="1"/>
</dbReference>
<feature type="domain" description="G-patch" evidence="2">
    <location>
        <begin position="80"/>
        <end position="128"/>
    </location>
</feature>
<evidence type="ECO:0000259" key="2">
    <source>
        <dbReference type="PROSITE" id="PS50174"/>
    </source>
</evidence>
<evidence type="ECO:0000313" key="3">
    <source>
        <dbReference type="EMBL" id="SLM37771.1"/>
    </source>
</evidence>
<proteinExistence type="predicted"/>
<feature type="region of interest" description="Disordered" evidence="1">
    <location>
        <begin position="134"/>
        <end position="155"/>
    </location>
</feature>
<feature type="compositionally biased region" description="Basic and acidic residues" evidence="1">
    <location>
        <begin position="226"/>
        <end position="238"/>
    </location>
</feature>
<name>A0A1W5D412_9LECA</name>
<dbReference type="Pfam" id="PF13821">
    <property type="entry name" value="DUF4187"/>
    <property type="match status" value="1"/>
</dbReference>
<evidence type="ECO:0000256" key="1">
    <source>
        <dbReference type="SAM" id="MobiDB-lite"/>
    </source>
</evidence>
<keyword evidence="4" id="KW-1185">Reference proteome</keyword>
<dbReference type="Proteomes" id="UP000192927">
    <property type="component" value="Unassembled WGS sequence"/>
</dbReference>
<dbReference type="GO" id="GO:0000776">
    <property type="term" value="C:kinetochore"/>
    <property type="evidence" value="ECO:0007669"/>
    <property type="project" value="TreeGrafter"/>
</dbReference>
<dbReference type="InterPro" id="IPR000467">
    <property type="entry name" value="G_patch_dom"/>
</dbReference>
<dbReference type="PANTHER" id="PTHR21032:SF0">
    <property type="entry name" value="G PATCH DOMAIN-CONTAINING PROTEIN 11"/>
    <property type="match status" value="1"/>
</dbReference>
<dbReference type="SMART" id="SM01173">
    <property type="entry name" value="DUF4187"/>
    <property type="match status" value="1"/>
</dbReference>
<feature type="region of interest" description="Disordered" evidence="1">
    <location>
        <begin position="175"/>
        <end position="214"/>
    </location>
</feature>
<protein>
    <submittedName>
        <fullName evidence="3">G-patch domain</fullName>
    </submittedName>
</protein>
<feature type="compositionally biased region" description="Basic and acidic residues" evidence="1">
    <location>
        <begin position="47"/>
        <end position="62"/>
    </location>
</feature>
<feature type="compositionally biased region" description="Acidic residues" evidence="1">
    <location>
        <begin position="265"/>
        <end position="274"/>
    </location>
</feature>
<dbReference type="SMART" id="SM00443">
    <property type="entry name" value="G_patch"/>
    <property type="match status" value="1"/>
</dbReference>
<feature type="region of interest" description="Disordered" evidence="1">
    <location>
        <begin position="226"/>
        <end position="274"/>
    </location>
</feature>
<accession>A0A1W5D412</accession>
<sequence length="327" mass="37182">MPVMAALPADPKASVYGEEDDYMSMTIVEPTKPKEKETYTQRRIRKQREAEIKGRTKSKKELEEEAAAARDAALATSLPADSKGFKMMAKLGFKPGTALGASTNFHARAEPLGVVVKEDRGGIGLDSEKKRKFREEMEGEAKRVKAEEGEYRDRVAREREERRLEGLVGGAMRVAERLDTEQEAMGSNGAIDEVERPSGDPKTDGASKETKPTKQINVLWRGLVRQREEKERERRARYDLLQSLSRNATYDDPEEDNQDRQAWGTEEEEVEVEDAELDEFNAIEPAERLGRLVAYLRTTHRYCFWCKFQYPDAEMEGCPGITEEDHD</sequence>
<reference evidence="4" key="1">
    <citation type="submission" date="2017-03" db="EMBL/GenBank/DDBJ databases">
        <authorList>
            <person name="Sharma R."/>
            <person name="Thines M."/>
        </authorList>
    </citation>
    <scope>NUCLEOTIDE SEQUENCE [LARGE SCALE GENOMIC DNA]</scope>
</reference>
<dbReference type="GO" id="GO:0003676">
    <property type="term" value="F:nucleic acid binding"/>
    <property type="evidence" value="ECO:0007669"/>
    <property type="project" value="InterPro"/>
</dbReference>
<feature type="compositionally biased region" description="Basic and acidic residues" evidence="1">
    <location>
        <begin position="31"/>
        <end position="40"/>
    </location>
</feature>
<dbReference type="InterPro" id="IPR039249">
    <property type="entry name" value="GPATCH11"/>
</dbReference>
<dbReference type="PROSITE" id="PS50174">
    <property type="entry name" value="G_PATCH"/>
    <property type="match status" value="1"/>
</dbReference>
<dbReference type="EMBL" id="FWEW01001890">
    <property type="protein sequence ID" value="SLM37771.1"/>
    <property type="molecule type" value="Genomic_DNA"/>
</dbReference>